<keyword evidence="1" id="KW-0732">Signal</keyword>
<dbReference type="EMBL" id="JANBVO010000018">
    <property type="protein sequence ID" value="KAJ9143708.1"/>
    <property type="molecule type" value="Genomic_DNA"/>
</dbReference>
<proteinExistence type="predicted"/>
<feature type="chain" id="PRO_5041273431" evidence="1">
    <location>
        <begin position="20"/>
        <end position="424"/>
    </location>
</feature>
<dbReference type="PANTHER" id="PTHR43135:SF3">
    <property type="entry name" value="ALPHA-D-RIBOSE 1-METHYLPHOSPHONATE 5-TRIPHOSPHATE DIPHOSPHATASE"/>
    <property type="match status" value="1"/>
</dbReference>
<dbReference type="GO" id="GO:0016810">
    <property type="term" value="F:hydrolase activity, acting on carbon-nitrogen (but not peptide) bonds"/>
    <property type="evidence" value="ECO:0007669"/>
    <property type="project" value="InterPro"/>
</dbReference>
<dbReference type="SUPFAM" id="SSF51556">
    <property type="entry name" value="Metallo-dependent hydrolases"/>
    <property type="match status" value="1"/>
</dbReference>
<name>A0AA38RD00_9PEZI</name>
<dbReference type="Proteomes" id="UP001174694">
    <property type="component" value="Unassembled WGS sequence"/>
</dbReference>
<comment type="caution">
    <text evidence="3">The sequence shown here is derived from an EMBL/GenBank/DDBJ whole genome shotgun (WGS) entry which is preliminary data.</text>
</comment>
<sequence length="424" mass="45499">MKLHHILSCLAVSCEVSSACSNHYQPAIDDATYLVRRTTPGRAVHRMVLTNVRVFDGYKVGLPQSVYIEGEHISRPFPHCFATETVDAGGRILIPGLMDSHIHVPDVAGLENLTAHGVTTAFNMACYNYTQCHTLSNFPNTPEGAGLATLYSSGIAANSPLTPNNFNGGYSLTAASYLSEDGDPAAYIDWAFNNGSDYYKIVVKQPGLSQRLQDGLVAEAHRLGKLTMTHASQLESYLMAVQSDTDGIQHIPSDGALPADVVARIVAHRGQQWVTPTMEIFKQAFAQPIIMLLLRGSTETNDTYAYVRNNVASLHRAGVNILAGTDAVGTVTTAVVNLTLSIGYTLHSELENLVGAGLSEAEALRAATVVPAKMYGLDDRGSIEVGKRADLVLLDADPLANITNTRKISGVWVGGIEYLDVVSS</sequence>
<keyword evidence="4" id="KW-1185">Reference proteome</keyword>
<dbReference type="Gene3D" id="3.40.50.10910">
    <property type="entry name" value="Amidohydrolase"/>
    <property type="match status" value="1"/>
</dbReference>
<evidence type="ECO:0000259" key="2">
    <source>
        <dbReference type="Pfam" id="PF01979"/>
    </source>
</evidence>
<evidence type="ECO:0000313" key="3">
    <source>
        <dbReference type="EMBL" id="KAJ9143708.1"/>
    </source>
</evidence>
<dbReference type="AlphaFoldDB" id="A0AA38RD00"/>
<dbReference type="InterPro" id="IPR051781">
    <property type="entry name" value="Metallo-dep_Hydrolase"/>
</dbReference>
<dbReference type="Gene3D" id="2.30.40.10">
    <property type="entry name" value="Urease, subunit C, domain 1"/>
    <property type="match status" value="1"/>
</dbReference>
<dbReference type="InterPro" id="IPR011059">
    <property type="entry name" value="Metal-dep_hydrolase_composite"/>
</dbReference>
<dbReference type="Gene3D" id="3.30.110.90">
    <property type="entry name" value="Amidohydrolase"/>
    <property type="match status" value="1"/>
</dbReference>
<dbReference type="InterPro" id="IPR006680">
    <property type="entry name" value="Amidohydro-rel"/>
</dbReference>
<feature type="signal peptide" evidence="1">
    <location>
        <begin position="1"/>
        <end position="19"/>
    </location>
</feature>
<gene>
    <name evidence="3" type="ORF">NKR23_g6418</name>
</gene>
<protein>
    <submittedName>
        <fullName evidence="3">Amidohydrolase</fullName>
    </submittedName>
</protein>
<organism evidence="3 4">
    <name type="scientific">Pleurostoma richardsiae</name>
    <dbReference type="NCBI Taxonomy" id="41990"/>
    <lineage>
        <taxon>Eukaryota</taxon>
        <taxon>Fungi</taxon>
        <taxon>Dikarya</taxon>
        <taxon>Ascomycota</taxon>
        <taxon>Pezizomycotina</taxon>
        <taxon>Sordariomycetes</taxon>
        <taxon>Sordariomycetidae</taxon>
        <taxon>Calosphaeriales</taxon>
        <taxon>Pleurostomataceae</taxon>
        <taxon>Pleurostoma</taxon>
    </lineage>
</organism>
<feature type="domain" description="Amidohydrolase-related" evidence="2">
    <location>
        <begin position="206"/>
        <end position="415"/>
    </location>
</feature>
<dbReference type="SUPFAM" id="SSF51338">
    <property type="entry name" value="Composite domain of metallo-dependent hydrolases"/>
    <property type="match status" value="1"/>
</dbReference>
<evidence type="ECO:0000256" key="1">
    <source>
        <dbReference type="SAM" id="SignalP"/>
    </source>
</evidence>
<reference evidence="3" key="1">
    <citation type="submission" date="2022-07" db="EMBL/GenBank/DDBJ databases">
        <title>Fungi with potential for degradation of polypropylene.</title>
        <authorList>
            <person name="Gostincar C."/>
        </authorList>
    </citation>
    <scope>NUCLEOTIDE SEQUENCE</scope>
    <source>
        <strain evidence="3">EXF-13308</strain>
    </source>
</reference>
<evidence type="ECO:0000313" key="4">
    <source>
        <dbReference type="Proteomes" id="UP001174694"/>
    </source>
</evidence>
<dbReference type="Gene3D" id="1.20.58.520">
    <property type="entry name" value="Amidohydrolase"/>
    <property type="match status" value="1"/>
</dbReference>
<dbReference type="Pfam" id="PF01979">
    <property type="entry name" value="Amidohydro_1"/>
    <property type="match status" value="1"/>
</dbReference>
<dbReference type="InterPro" id="IPR032466">
    <property type="entry name" value="Metal_Hydrolase"/>
</dbReference>
<dbReference type="PANTHER" id="PTHR43135">
    <property type="entry name" value="ALPHA-D-RIBOSE 1-METHYLPHOSPHONATE 5-TRIPHOSPHATE DIPHOSPHATASE"/>
    <property type="match status" value="1"/>
</dbReference>
<accession>A0AA38RD00</accession>